<feature type="domain" description="GTP-binding protein TrmE N-terminal" evidence="7">
    <location>
        <begin position="38"/>
        <end position="176"/>
    </location>
</feature>
<dbReference type="Gene3D" id="1.20.120.430">
    <property type="entry name" value="tRNA modification GTPase MnmE domain 2"/>
    <property type="match status" value="1"/>
</dbReference>
<evidence type="ECO:0000256" key="4">
    <source>
        <dbReference type="ARBA" id="ARBA00023134"/>
    </source>
</evidence>
<dbReference type="Proteomes" id="UP001295684">
    <property type="component" value="Unassembled WGS sequence"/>
</dbReference>
<dbReference type="InterPro" id="IPR025867">
    <property type="entry name" value="MnmE_helical"/>
</dbReference>
<accession>A0AAD1U1X6</accession>
<dbReference type="AlphaFoldDB" id="A0AAD1U1X6"/>
<dbReference type="InterPro" id="IPR027266">
    <property type="entry name" value="TrmE/GcvT-like"/>
</dbReference>
<dbReference type="Pfam" id="PF12631">
    <property type="entry name" value="MnmE_helical"/>
    <property type="match status" value="1"/>
</dbReference>
<organism evidence="9 10">
    <name type="scientific">Euplotes crassus</name>
    <dbReference type="NCBI Taxonomy" id="5936"/>
    <lineage>
        <taxon>Eukaryota</taxon>
        <taxon>Sar</taxon>
        <taxon>Alveolata</taxon>
        <taxon>Ciliophora</taxon>
        <taxon>Intramacronucleata</taxon>
        <taxon>Spirotrichea</taxon>
        <taxon>Hypotrichia</taxon>
        <taxon>Euplotida</taxon>
        <taxon>Euplotidae</taxon>
        <taxon>Moneuplotes</taxon>
    </lineage>
</organism>
<dbReference type="Pfam" id="PF10396">
    <property type="entry name" value="TrmE_N"/>
    <property type="match status" value="1"/>
</dbReference>
<evidence type="ECO:0000259" key="7">
    <source>
        <dbReference type="Pfam" id="PF10396"/>
    </source>
</evidence>
<dbReference type="GO" id="GO:0002098">
    <property type="term" value="P:tRNA wobble uridine modification"/>
    <property type="evidence" value="ECO:0007669"/>
    <property type="project" value="TreeGrafter"/>
</dbReference>
<evidence type="ECO:0000256" key="1">
    <source>
        <dbReference type="ARBA" id="ARBA00011043"/>
    </source>
</evidence>
<dbReference type="CDD" id="cd14858">
    <property type="entry name" value="TrmE_N"/>
    <property type="match status" value="1"/>
</dbReference>
<dbReference type="PANTHER" id="PTHR42714">
    <property type="entry name" value="TRNA MODIFICATION GTPASE GTPBP3"/>
    <property type="match status" value="1"/>
</dbReference>
<evidence type="ECO:0000256" key="3">
    <source>
        <dbReference type="ARBA" id="ARBA00022741"/>
    </source>
</evidence>
<dbReference type="CDD" id="cd04164">
    <property type="entry name" value="trmE"/>
    <property type="match status" value="1"/>
</dbReference>
<dbReference type="InterPro" id="IPR004520">
    <property type="entry name" value="GTPase_MnmE"/>
</dbReference>
<evidence type="ECO:0000259" key="8">
    <source>
        <dbReference type="Pfam" id="PF12631"/>
    </source>
</evidence>
<evidence type="ECO:0000313" key="10">
    <source>
        <dbReference type="Proteomes" id="UP001295684"/>
    </source>
</evidence>
<dbReference type="HAMAP" id="MF_00379">
    <property type="entry name" value="GTPase_MnmE"/>
    <property type="match status" value="1"/>
</dbReference>
<dbReference type="Gene3D" id="3.30.1360.120">
    <property type="entry name" value="Probable tRNA modification gtpase trme, domain 1"/>
    <property type="match status" value="1"/>
</dbReference>
<keyword evidence="10" id="KW-1185">Reference proteome</keyword>
<keyword evidence="2 5" id="KW-0819">tRNA processing</keyword>
<feature type="domain" description="G" evidence="6">
    <location>
        <begin position="276"/>
        <end position="410"/>
    </location>
</feature>
<dbReference type="GO" id="GO:0030488">
    <property type="term" value="P:tRNA methylation"/>
    <property type="evidence" value="ECO:0007669"/>
    <property type="project" value="TreeGrafter"/>
</dbReference>
<comment type="similarity">
    <text evidence="1 5">Belongs to the TRAFAC class TrmE-Era-EngA-EngB-Septin-like GTPase superfamily. TrmE GTPase family.</text>
</comment>
<evidence type="ECO:0008006" key="11">
    <source>
        <dbReference type="Google" id="ProtNLM"/>
    </source>
</evidence>
<gene>
    <name evidence="9" type="ORF">ECRASSUSDP1_LOCUS1991</name>
</gene>
<dbReference type="InterPro" id="IPR027417">
    <property type="entry name" value="P-loop_NTPase"/>
</dbReference>
<sequence length="530" mass="60170">MLHRFKNLRTKQNFLCSQIQSQKKLLRYFSTSFGIDPTIYSVITGFGKSAVAIIRVSGRDTYKCLNLLEESSERGQKYLESLTKDETLKKYRVKPRYSHYRSFYDIFSRNWPKQMDSGLLIYNVAPHSFTGEDTVEFHLHGSMMVKQLMLRSLSKFPNYRQAEPGEFTKRAMFNGKLDALKAEAINDLINAESENQHYQSIKQLGGRHSLIFEEIREEIIKIMAHAEAFIEFEEDEDDVEQEVMAQVSQRVKKLLLTLKGYLDDNGIGEIIREGVKIAIAGPPNAGKSSLINELAKSDVAIVSDIPGTTRDPISVNLNISLNSKENLSHYGSQMVTVTDTAGLRSTENPIEKMGISKTLSLVSSSQCIYLLSMENLELVGSNFKVRDLEVEDQLLQVLQKNKEAVLVVNKVDLIPEVIDVSQVLLRTGVRLTPILCSVTAGTNLKDVHDAIKNLVSKSLETSHQDVIITRERHRVLLEEAVMFLERFLKQPQIDMVEELRIAMYSISKILGHIDIEEIYDTLFHDFCIGK</sequence>
<dbReference type="SUPFAM" id="SSF116878">
    <property type="entry name" value="TrmE connector domain"/>
    <property type="match status" value="1"/>
</dbReference>
<comment type="caution">
    <text evidence="9">The sequence shown here is derived from an EMBL/GenBank/DDBJ whole genome shotgun (WGS) entry which is preliminary data.</text>
</comment>
<dbReference type="InterPro" id="IPR005225">
    <property type="entry name" value="Small_GTP-bd"/>
</dbReference>
<dbReference type="InterPro" id="IPR006073">
    <property type="entry name" value="GTP-bd"/>
</dbReference>
<dbReference type="InterPro" id="IPR027368">
    <property type="entry name" value="MnmE_dom2"/>
</dbReference>
<dbReference type="Gene3D" id="3.40.50.300">
    <property type="entry name" value="P-loop containing nucleotide triphosphate hydrolases"/>
    <property type="match status" value="1"/>
</dbReference>
<evidence type="ECO:0000256" key="2">
    <source>
        <dbReference type="ARBA" id="ARBA00022694"/>
    </source>
</evidence>
<dbReference type="InterPro" id="IPR018948">
    <property type="entry name" value="GTP-bd_TrmE_N"/>
</dbReference>
<dbReference type="NCBIfam" id="TIGR00450">
    <property type="entry name" value="mnmE_trmE_thdF"/>
    <property type="match status" value="1"/>
</dbReference>
<dbReference type="GO" id="GO:0003924">
    <property type="term" value="F:GTPase activity"/>
    <property type="evidence" value="ECO:0007669"/>
    <property type="project" value="InterPro"/>
</dbReference>
<dbReference type="Pfam" id="PF01926">
    <property type="entry name" value="MMR_HSR1"/>
    <property type="match status" value="1"/>
</dbReference>
<protein>
    <recommendedName>
        <fullName evidence="11">tRNA modification GTPase TrmE</fullName>
    </recommendedName>
</protein>
<feature type="domain" description="MnmE helical" evidence="8">
    <location>
        <begin position="181"/>
        <end position="527"/>
    </location>
</feature>
<evidence type="ECO:0000313" key="9">
    <source>
        <dbReference type="EMBL" id="CAI2360687.1"/>
    </source>
</evidence>
<keyword evidence="3 5" id="KW-0547">Nucleotide-binding</keyword>
<dbReference type="PANTHER" id="PTHR42714:SF2">
    <property type="entry name" value="TRNA MODIFICATION GTPASE GTPBP3, MITOCHONDRIAL"/>
    <property type="match status" value="1"/>
</dbReference>
<reference evidence="9" key="1">
    <citation type="submission" date="2023-07" db="EMBL/GenBank/DDBJ databases">
        <authorList>
            <consortium name="AG Swart"/>
            <person name="Singh M."/>
            <person name="Singh A."/>
            <person name="Seah K."/>
            <person name="Emmerich C."/>
        </authorList>
    </citation>
    <scope>NUCLEOTIDE SEQUENCE</scope>
    <source>
        <strain evidence="9">DP1</strain>
    </source>
</reference>
<dbReference type="EMBL" id="CAMPGE010001883">
    <property type="protein sequence ID" value="CAI2360687.1"/>
    <property type="molecule type" value="Genomic_DNA"/>
</dbReference>
<proteinExistence type="inferred from homology"/>
<keyword evidence="4 5" id="KW-0342">GTP-binding</keyword>
<dbReference type="NCBIfam" id="NF003661">
    <property type="entry name" value="PRK05291.1-3"/>
    <property type="match status" value="1"/>
</dbReference>
<dbReference type="InterPro" id="IPR031168">
    <property type="entry name" value="G_TrmE"/>
</dbReference>
<dbReference type="SUPFAM" id="SSF52540">
    <property type="entry name" value="P-loop containing nucleoside triphosphate hydrolases"/>
    <property type="match status" value="1"/>
</dbReference>
<dbReference type="GO" id="GO:0005525">
    <property type="term" value="F:GTP binding"/>
    <property type="evidence" value="ECO:0007669"/>
    <property type="project" value="UniProtKB-KW"/>
</dbReference>
<name>A0AAD1U1X6_EUPCR</name>
<evidence type="ECO:0000259" key="6">
    <source>
        <dbReference type="Pfam" id="PF01926"/>
    </source>
</evidence>
<dbReference type="NCBIfam" id="TIGR00231">
    <property type="entry name" value="small_GTP"/>
    <property type="match status" value="1"/>
</dbReference>
<dbReference type="GO" id="GO:0005737">
    <property type="term" value="C:cytoplasm"/>
    <property type="evidence" value="ECO:0007669"/>
    <property type="project" value="TreeGrafter"/>
</dbReference>
<evidence type="ECO:0000256" key="5">
    <source>
        <dbReference type="RuleBase" id="RU003313"/>
    </source>
</evidence>